<gene>
    <name evidence="4" type="ORF">MGAL_10B015416</name>
</gene>
<sequence length="254" mass="28836">MAVVTQQPFYTVAPVEEVLYNNGPIKIRKMMDTHEDCSFYAHLSTEAFTDKIVHATKESSIPKVIEFTRVTSKGRPQELYDRIFVAEYDGVRAGLCSIAYHGDKEKFPERSSDVVPDFDCCDLCGLLCLDNATTEKNVPVGYCYIECICVDDKFRGKGIGKVLMDVVETDAKRNHNCKTMYLWVVSTNRALNLYSRQGYVVTANKTCCLKCMLGVKKAKLKSLDFWRSRTITDVGLRALAYNCPDLEELDLGWW</sequence>
<dbReference type="EMBL" id="UYJE01000644">
    <property type="protein sequence ID" value="VDH94838.1"/>
    <property type="molecule type" value="Genomic_DNA"/>
</dbReference>
<dbReference type="Pfam" id="PF00583">
    <property type="entry name" value="Acetyltransf_1"/>
    <property type="match status" value="1"/>
</dbReference>
<keyword evidence="5" id="KW-1185">Reference proteome</keyword>
<dbReference type="CDD" id="cd04301">
    <property type="entry name" value="NAT_SF"/>
    <property type="match status" value="1"/>
</dbReference>
<dbReference type="PANTHER" id="PTHR43420:SF47">
    <property type="entry name" value="N-ACETYLTRANSFERASE DOMAIN-CONTAINING PROTEIN"/>
    <property type="match status" value="1"/>
</dbReference>
<dbReference type="AlphaFoldDB" id="A0A8B6BUT8"/>
<evidence type="ECO:0000256" key="1">
    <source>
        <dbReference type="ARBA" id="ARBA00022679"/>
    </source>
</evidence>
<dbReference type="InterPro" id="IPR000182">
    <property type="entry name" value="GNAT_dom"/>
</dbReference>
<dbReference type="Proteomes" id="UP000596742">
    <property type="component" value="Unassembled WGS sequence"/>
</dbReference>
<dbReference type="InterPro" id="IPR016181">
    <property type="entry name" value="Acyl_CoA_acyltransferase"/>
</dbReference>
<dbReference type="SUPFAM" id="SSF55729">
    <property type="entry name" value="Acyl-CoA N-acyltransferases (Nat)"/>
    <property type="match status" value="1"/>
</dbReference>
<evidence type="ECO:0000256" key="2">
    <source>
        <dbReference type="ARBA" id="ARBA00023315"/>
    </source>
</evidence>
<name>A0A8B6BUT8_MYTGA</name>
<keyword evidence="2" id="KW-0012">Acyltransferase</keyword>
<keyword evidence="1" id="KW-0808">Transferase</keyword>
<comment type="caution">
    <text evidence="4">The sequence shown here is derived from an EMBL/GenBank/DDBJ whole genome shotgun (WGS) entry which is preliminary data.</text>
</comment>
<accession>A0A8B6BUT8</accession>
<dbReference type="PROSITE" id="PS51186">
    <property type="entry name" value="GNAT"/>
    <property type="match status" value="1"/>
</dbReference>
<feature type="domain" description="N-acetyltransferase" evidence="3">
    <location>
        <begin position="25"/>
        <end position="232"/>
    </location>
</feature>
<dbReference type="PANTHER" id="PTHR43420">
    <property type="entry name" value="ACETYLTRANSFERASE"/>
    <property type="match status" value="1"/>
</dbReference>
<proteinExistence type="predicted"/>
<dbReference type="Gene3D" id="3.40.630.30">
    <property type="match status" value="1"/>
</dbReference>
<evidence type="ECO:0000313" key="5">
    <source>
        <dbReference type="Proteomes" id="UP000596742"/>
    </source>
</evidence>
<dbReference type="OrthoDB" id="6283299at2759"/>
<reference evidence="4" key="1">
    <citation type="submission" date="2018-11" db="EMBL/GenBank/DDBJ databases">
        <authorList>
            <person name="Alioto T."/>
            <person name="Alioto T."/>
        </authorList>
    </citation>
    <scope>NUCLEOTIDE SEQUENCE</scope>
</reference>
<evidence type="ECO:0000313" key="4">
    <source>
        <dbReference type="EMBL" id="VDH94838.1"/>
    </source>
</evidence>
<dbReference type="InterPro" id="IPR050680">
    <property type="entry name" value="YpeA/RimI_acetyltransf"/>
</dbReference>
<evidence type="ECO:0000259" key="3">
    <source>
        <dbReference type="PROSITE" id="PS51186"/>
    </source>
</evidence>
<organism evidence="4 5">
    <name type="scientific">Mytilus galloprovincialis</name>
    <name type="common">Mediterranean mussel</name>
    <dbReference type="NCBI Taxonomy" id="29158"/>
    <lineage>
        <taxon>Eukaryota</taxon>
        <taxon>Metazoa</taxon>
        <taxon>Spiralia</taxon>
        <taxon>Lophotrochozoa</taxon>
        <taxon>Mollusca</taxon>
        <taxon>Bivalvia</taxon>
        <taxon>Autobranchia</taxon>
        <taxon>Pteriomorphia</taxon>
        <taxon>Mytilida</taxon>
        <taxon>Mytiloidea</taxon>
        <taxon>Mytilidae</taxon>
        <taxon>Mytilinae</taxon>
        <taxon>Mytilus</taxon>
    </lineage>
</organism>
<dbReference type="GO" id="GO:0016747">
    <property type="term" value="F:acyltransferase activity, transferring groups other than amino-acyl groups"/>
    <property type="evidence" value="ECO:0007669"/>
    <property type="project" value="InterPro"/>
</dbReference>
<protein>
    <recommendedName>
        <fullName evidence="3">N-acetyltransferase domain-containing protein</fullName>
    </recommendedName>
</protein>